<keyword evidence="6" id="KW-1185">Reference proteome</keyword>
<feature type="compositionally biased region" description="Basic residues" evidence="3">
    <location>
        <begin position="258"/>
        <end position="267"/>
    </location>
</feature>
<feature type="region of interest" description="Disordered" evidence="3">
    <location>
        <begin position="442"/>
        <end position="467"/>
    </location>
</feature>
<accession>A0AAE0RKK7</accession>
<comment type="caution">
    <text evidence="5">The sequence shown here is derived from an EMBL/GenBank/DDBJ whole genome shotgun (WGS) entry which is preliminary data.</text>
</comment>
<feature type="compositionally biased region" description="Basic residues" evidence="3">
    <location>
        <begin position="451"/>
        <end position="467"/>
    </location>
</feature>
<feature type="coiled-coil region" evidence="2">
    <location>
        <begin position="361"/>
        <end position="420"/>
    </location>
</feature>
<dbReference type="InterPro" id="IPR005135">
    <property type="entry name" value="Endo/exonuclease/phosphatase"/>
</dbReference>
<organism evidence="5 6">
    <name type="scientific">Hemibagrus guttatus</name>
    <dbReference type="NCBI Taxonomy" id="175788"/>
    <lineage>
        <taxon>Eukaryota</taxon>
        <taxon>Metazoa</taxon>
        <taxon>Chordata</taxon>
        <taxon>Craniata</taxon>
        <taxon>Vertebrata</taxon>
        <taxon>Euteleostomi</taxon>
        <taxon>Actinopterygii</taxon>
        <taxon>Neopterygii</taxon>
        <taxon>Teleostei</taxon>
        <taxon>Ostariophysi</taxon>
        <taxon>Siluriformes</taxon>
        <taxon>Bagridae</taxon>
        <taxon>Hemibagrus</taxon>
    </lineage>
</organism>
<dbReference type="AlphaFoldDB" id="A0AAE0RKK7"/>
<dbReference type="InterPro" id="IPR043502">
    <property type="entry name" value="DNA/RNA_pol_sf"/>
</dbReference>
<feature type="region of interest" description="Disordered" evidence="3">
    <location>
        <begin position="254"/>
        <end position="346"/>
    </location>
</feature>
<dbReference type="InterPro" id="IPR025252">
    <property type="entry name" value="DUF4200"/>
</dbReference>
<dbReference type="EMBL" id="JAUCMX010000001">
    <property type="protein sequence ID" value="KAK3556946.1"/>
    <property type="molecule type" value="Genomic_DNA"/>
</dbReference>
<keyword evidence="1 2" id="KW-0175">Coiled coil</keyword>
<dbReference type="Pfam" id="PF03372">
    <property type="entry name" value="Exo_endo_phos"/>
    <property type="match status" value="1"/>
</dbReference>
<name>A0AAE0RKK7_9TELE</name>
<dbReference type="CDD" id="cd01650">
    <property type="entry name" value="RT_nLTR_like"/>
    <property type="match status" value="1"/>
</dbReference>
<dbReference type="PANTHER" id="PTHR21683">
    <property type="entry name" value="COILED-COIL DOMAIN-CONTAINING PROTEIN 42 LIKE-2-LIKE-RELATED"/>
    <property type="match status" value="1"/>
</dbReference>
<dbReference type="SUPFAM" id="SSF56219">
    <property type="entry name" value="DNase I-like"/>
    <property type="match status" value="1"/>
</dbReference>
<dbReference type="InterPro" id="IPR036691">
    <property type="entry name" value="Endo/exonu/phosph_ase_sf"/>
</dbReference>
<gene>
    <name evidence="5" type="ORF">QTP70_022292</name>
</gene>
<evidence type="ECO:0000256" key="3">
    <source>
        <dbReference type="SAM" id="MobiDB-lite"/>
    </source>
</evidence>
<protein>
    <recommendedName>
        <fullName evidence="4">Reverse transcriptase domain-containing protein</fullName>
    </recommendedName>
</protein>
<dbReference type="PANTHER" id="PTHR21683:SF3">
    <property type="entry name" value="CILIA AND FLAGELLA ASSOCIATED PROTEIN 100"/>
    <property type="match status" value="1"/>
</dbReference>
<evidence type="ECO:0000256" key="1">
    <source>
        <dbReference type="ARBA" id="ARBA00023054"/>
    </source>
</evidence>
<sequence>MQLFCVYYECHDIFLFCFVFVEDGCEGNKTEQNPFKMPEDNTIFHFRKTEKARKKLEYQRDLSLSVHEKKTYSGRIKARQLELRKKLRDGLDEEDAGTTNRSQSEDFLHKNVPSSKMIMIKDRNIEKESIREFINKKREMFYLEYALAVKREEIAQLEERASREEKKLSKAEKLLEDDAALFDTFLKENDKNSVEAIRIAEQESKAKLEKVAEIKRVTSKMVAIKSNISKLEDTLQEYKLYRDFLFKLSPPDWQEKQRTKKKSKKTKATPAINNGEHEGKSRETDRGKKTWQTDRQTGREKRSPVPRELPPLREARVSSGQSVKSTSQNSKISSASDSDSSENKEDPELYFTEPKQLLDLLSELEEQNLSLIQNSQETEESLEEFKQTMEQTHKNIEQEANHLKQQIDAMTMALKREKEKTAELELSTMFFDFGKSKAEEGAGGNWATVGRRSRGGRRVRRQREKKKGKSVGLRIGTLNVGTMTGKGRELADMMERRQVDILCVQETRWKGSKARSIGAGFKLFYYGVDSKRNGVGVVLKEEFVRNVLEVKRVSDRVMSLKLEIEGVMLNVVSGYAPQVGCELEDKERFWSELDEVMESILTGERVVIGADFNGHVGEGNTGDEEVMGKFGVKERNLEGQMVVDFAKRMDMGVVNTYFQKREEHRVTYKSGGRRTQVDYILCRRGNLKEISDCKVFVGESVARQHRMVVCRMTLMVCKTKRSKIEKKTKWWKLKKEECCEEFRQKLRQALGGQVVLPDDWETTAEVIRETGRKVLGVSSGRRKEDKETWWWNEEVQDSIQRKRLAKKKLDTREGEKDLYRLARQRDRDGRDVQQVRVIKDRDGRVLTSEESVQRRWKEYFEELMNEENEREKRVEGVNSVEQKVDKIRKDEVKKVLKRMKSGKAVGPDDIPVEVWKCLGEAAVEFLTSLFNRVLESERMPEEWRRSVLVPIFKNKGDVQSCSNYRGIKLMSHTMKLWERVVEARLRKVVEICEQQYGFMPRKSTTDAMFALRILMEKYRDGQRELHCVFVDLEKAYDRVPREELWYCMRKSGVAEKYVRVVQDMYERSRTVVRCAVGQTEEFNVEVGLHQGSALSPFLFAIVMDQLSEEESTLNALGQKVEEVYRSCIGDSEANLSMLQMLTAIERRLGDLLESMELIPADRLAMAERAKEKERRIRLRDEKLTLQKQHQEERIKKATERAQAEIKQTSGRKLMPRSQPPVRKLKNKEHKDITDKEKEEYLYFFT</sequence>
<dbReference type="CDD" id="cd09076">
    <property type="entry name" value="L1-EN"/>
    <property type="match status" value="1"/>
</dbReference>
<dbReference type="PROSITE" id="PS50878">
    <property type="entry name" value="RT_POL"/>
    <property type="match status" value="1"/>
</dbReference>
<feature type="coiled-coil region" evidence="2">
    <location>
        <begin position="147"/>
        <end position="174"/>
    </location>
</feature>
<evidence type="ECO:0000256" key="2">
    <source>
        <dbReference type="SAM" id="Coils"/>
    </source>
</evidence>
<evidence type="ECO:0000313" key="6">
    <source>
        <dbReference type="Proteomes" id="UP001274896"/>
    </source>
</evidence>
<evidence type="ECO:0000259" key="4">
    <source>
        <dbReference type="PROSITE" id="PS50878"/>
    </source>
</evidence>
<dbReference type="Pfam" id="PF13863">
    <property type="entry name" value="DUF4200"/>
    <property type="match status" value="1"/>
</dbReference>
<dbReference type="Pfam" id="PF00078">
    <property type="entry name" value="RVT_1"/>
    <property type="match status" value="1"/>
</dbReference>
<feature type="domain" description="Reverse transcriptase" evidence="4">
    <location>
        <begin position="932"/>
        <end position="1183"/>
    </location>
</feature>
<dbReference type="GO" id="GO:0003824">
    <property type="term" value="F:catalytic activity"/>
    <property type="evidence" value="ECO:0007669"/>
    <property type="project" value="InterPro"/>
</dbReference>
<dbReference type="GO" id="GO:0005856">
    <property type="term" value="C:cytoskeleton"/>
    <property type="evidence" value="ECO:0007669"/>
    <property type="project" value="UniProtKB-ARBA"/>
</dbReference>
<dbReference type="SUPFAM" id="SSF56672">
    <property type="entry name" value="DNA/RNA polymerases"/>
    <property type="match status" value="1"/>
</dbReference>
<evidence type="ECO:0000313" key="5">
    <source>
        <dbReference type="EMBL" id="KAK3556946.1"/>
    </source>
</evidence>
<dbReference type="InterPro" id="IPR000477">
    <property type="entry name" value="RT_dom"/>
</dbReference>
<dbReference type="Proteomes" id="UP001274896">
    <property type="component" value="Unassembled WGS sequence"/>
</dbReference>
<dbReference type="InterPro" id="IPR051147">
    <property type="entry name" value="CFAP_domain-containing"/>
</dbReference>
<dbReference type="Gene3D" id="3.60.10.10">
    <property type="entry name" value="Endonuclease/exonuclease/phosphatase"/>
    <property type="match status" value="1"/>
</dbReference>
<feature type="compositionally biased region" description="Low complexity" evidence="3">
    <location>
        <begin position="327"/>
        <end position="338"/>
    </location>
</feature>
<proteinExistence type="predicted"/>
<feature type="compositionally biased region" description="Basic and acidic residues" evidence="3">
    <location>
        <begin position="275"/>
        <end position="316"/>
    </location>
</feature>
<feature type="region of interest" description="Disordered" evidence="3">
    <location>
        <begin position="1200"/>
        <end position="1230"/>
    </location>
</feature>
<reference evidence="5" key="1">
    <citation type="submission" date="2023-06" db="EMBL/GenBank/DDBJ databases">
        <title>Male Hemibagrus guttatus genome.</title>
        <authorList>
            <person name="Bian C."/>
        </authorList>
    </citation>
    <scope>NUCLEOTIDE SEQUENCE</scope>
    <source>
        <strain evidence="5">Male_cb2023</strain>
        <tissue evidence="5">Muscle</tissue>
    </source>
</reference>